<dbReference type="AlphaFoldDB" id="A0A0E9RGF5"/>
<reference evidence="1" key="1">
    <citation type="submission" date="2014-11" db="EMBL/GenBank/DDBJ databases">
        <authorList>
            <person name="Amaro Gonzalez C."/>
        </authorList>
    </citation>
    <scope>NUCLEOTIDE SEQUENCE</scope>
</reference>
<accession>A0A0E9RGF5</accession>
<dbReference type="EMBL" id="GBXM01080393">
    <property type="protein sequence ID" value="JAH28184.1"/>
    <property type="molecule type" value="Transcribed_RNA"/>
</dbReference>
<proteinExistence type="predicted"/>
<evidence type="ECO:0000313" key="1">
    <source>
        <dbReference type="EMBL" id="JAH28184.1"/>
    </source>
</evidence>
<reference evidence="1" key="2">
    <citation type="journal article" date="2015" name="Fish Shellfish Immunol.">
        <title>Early steps in the European eel (Anguilla anguilla)-Vibrio vulnificus interaction in the gills: Role of the RtxA13 toxin.</title>
        <authorList>
            <person name="Callol A."/>
            <person name="Pajuelo D."/>
            <person name="Ebbesson L."/>
            <person name="Teles M."/>
            <person name="MacKenzie S."/>
            <person name="Amaro C."/>
        </authorList>
    </citation>
    <scope>NUCLEOTIDE SEQUENCE</scope>
</reference>
<organism evidence="1">
    <name type="scientific">Anguilla anguilla</name>
    <name type="common">European freshwater eel</name>
    <name type="synonym">Muraena anguilla</name>
    <dbReference type="NCBI Taxonomy" id="7936"/>
    <lineage>
        <taxon>Eukaryota</taxon>
        <taxon>Metazoa</taxon>
        <taxon>Chordata</taxon>
        <taxon>Craniata</taxon>
        <taxon>Vertebrata</taxon>
        <taxon>Euteleostomi</taxon>
        <taxon>Actinopterygii</taxon>
        <taxon>Neopterygii</taxon>
        <taxon>Teleostei</taxon>
        <taxon>Anguilliformes</taxon>
        <taxon>Anguillidae</taxon>
        <taxon>Anguilla</taxon>
    </lineage>
</organism>
<protein>
    <submittedName>
        <fullName evidence="1">Uncharacterized protein</fullName>
    </submittedName>
</protein>
<sequence>MECAIIIGSILAIYLPKDSNIRNNVSMGDSLFWEMYVFVLHYLLLCNCSNSDKVLQQNPSVWAGVFSFITISPFCQKC</sequence>
<name>A0A0E9RGF5_ANGAN</name>